<proteinExistence type="predicted"/>
<keyword evidence="2 4" id="KW-0238">DNA-binding</keyword>
<feature type="domain" description="HTH tetR-type" evidence="5">
    <location>
        <begin position="7"/>
        <end position="67"/>
    </location>
</feature>
<sequence length="192" mass="20874">MGRRRGAELDAAIRAAVLELLAEHGPDGVTMDAVAVTAQTSKPVLYRRWPDRRALLRDTLLGIATSAFPTVDTGGFRGDMLAVLRAWAALFTGDSAALMRSAIGAVTADPELAATFRTDVIGARKQEMDAIITRGVQRGEVRADVPVDLVRELGQSVLWHRLLISGDPIDDEVVTRLVDEVLLPVTRPYYEV</sequence>
<dbReference type="Pfam" id="PF16859">
    <property type="entry name" value="TetR_C_11"/>
    <property type="match status" value="1"/>
</dbReference>
<evidence type="ECO:0000313" key="7">
    <source>
        <dbReference type="Proteomes" id="UP001172687"/>
    </source>
</evidence>
<evidence type="ECO:0000256" key="1">
    <source>
        <dbReference type="ARBA" id="ARBA00023015"/>
    </source>
</evidence>
<dbReference type="InterPro" id="IPR009057">
    <property type="entry name" value="Homeodomain-like_sf"/>
</dbReference>
<protein>
    <submittedName>
        <fullName evidence="6">TetR/AcrR family transcriptional regulator</fullName>
    </submittedName>
</protein>
<evidence type="ECO:0000259" key="5">
    <source>
        <dbReference type="PROSITE" id="PS50977"/>
    </source>
</evidence>
<dbReference type="Gene3D" id="1.10.10.60">
    <property type="entry name" value="Homeodomain-like"/>
    <property type="match status" value="1"/>
</dbReference>
<dbReference type="PANTHER" id="PTHR30055">
    <property type="entry name" value="HTH-TYPE TRANSCRIPTIONAL REGULATOR RUTR"/>
    <property type="match status" value="1"/>
</dbReference>
<dbReference type="InterPro" id="IPR036271">
    <property type="entry name" value="Tet_transcr_reg_TetR-rel_C_sf"/>
</dbReference>
<evidence type="ECO:0000256" key="2">
    <source>
        <dbReference type="ARBA" id="ARBA00023125"/>
    </source>
</evidence>
<dbReference type="InterPro" id="IPR001647">
    <property type="entry name" value="HTH_TetR"/>
</dbReference>
<reference evidence="6" key="1">
    <citation type="submission" date="2023-07" db="EMBL/GenBank/DDBJ databases">
        <title>Degradation of tert-butanol by M. austroafricanum TBA100.</title>
        <authorList>
            <person name="Helbich S."/>
            <person name="Vainshtein Y."/>
        </authorList>
    </citation>
    <scope>NUCLEOTIDE SEQUENCE</scope>
    <source>
        <strain evidence="6">TBA100</strain>
    </source>
</reference>
<dbReference type="Gene3D" id="1.10.357.10">
    <property type="entry name" value="Tetracycline Repressor, domain 2"/>
    <property type="match status" value="1"/>
</dbReference>
<evidence type="ECO:0000256" key="4">
    <source>
        <dbReference type="PROSITE-ProRule" id="PRU00335"/>
    </source>
</evidence>
<keyword evidence="7" id="KW-1185">Reference proteome</keyword>
<gene>
    <name evidence="6" type="ORF">QYF68_28260</name>
</gene>
<evidence type="ECO:0000256" key="3">
    <source>
        <dbReference type="ARBA" id="ARBA00023163"/>
    </source>
</evidence>
<dbReference type="InterPro" id="IPR011075">
    <property type="entry name" value="TetR_C"/>
</dbReference>
<dbReference type="PROSITE" id="PS50977">
    <property type="entry name" value="HTH_TETR_2"/>
    <property type="match status" value="1"/>
</dbReference>
<feature type="DNA-binding region" description="H-T-H motif" evidence="4">
    <location>
        <begin position="30"/>
        <end position="49"/>
    </location>
</feature>
<dbReference type="SUPFAM" id="SSF48498">
    <property type="entry name" value="Tetracyclin repressor-like, C-terminal domain"/>
    <property type="match status" value="1"/>
</dbReference>
<dbReference type="Pfam" id="PF00440">
    <property type="entry name" value="TetR_N"/>
    <property type="match status" value="1"/>
</dbReference>
<dbReference type="RefSeq" id="WP_105389267.1">
    <property type="nucleotide sequence ID" value="NZ_CP070380.1"/>
</dbReference>
<dbReference type="Proteomes" id="UP001172687">
    <property type="component" value="Unassembled WGS sequence"/>
</dbReference>
<dbReference type="InterPro" id="IPR050109">
    <property type="entry name" value="HTH-type_TetR-like_transc_reg"/>
</dbReference>
<organism evidence="6 7">
    <name type="scientific">Mycolicibacterium austroafricanum</name>
    <name type="common">Mycobacterium austroafricanum</name>
    <dbReference type="NCBI Taxonomy" id="39687"/>
    <lineage>
        <taxon>Bacteria</taxon>
        <taxon>Bacillati</taxon>
        <taxon>Actinomycetota</taxon>
        <taxon>Actinomycetes</taxon>
        <taxon>Mycobacteriales</taxon>
        <taxon>Mycobacteriaceae</taxon>
        <taxon>Mycolicibacterium</taxon>
    </lineage>
</organism>
<dbReference type="SUPFAM" id="SSF46689">
    <property type="entry name" value="Homeodomain-like"/>
    <property type="match status" value="1"/>
</dbReference>
<comment type="caution">
    <text evidence="6">The sequence shown here is derived from an EMBL/GenBank/DDBJ whole genome shotgun (WGS) entry which is preliminary data.</text>
</comment>
<dbReference type="PANTHER" id="PTHR30055:SF148">
    <property type="entry name" value="TETR-FAMILY TRANSCRIPTIONAL REGULATOR"/>
    <property type="match status" value="1"/>
</dbReference>
<keyword evidence="1" id="KW-0805">Transcription regulation</keyword>
<name>A0ABT8HLS4_MYCAO</name>
<keyword evidence="3" id="KW-0804">Transcription</keyword>
<evidence type="ECO:0000313" key="6">
    <source>
        <dbReference type="EMBL" id="MDN4521686.1"/>
    </source>
</evidence>
<accession>A0ABT8HLS4</accession>
<dbReference type="EMBL" id="JAUHTC010000092">
    <property type="protein sequence ID" value="MDN4521686.1"/>
    <property type="molecule type" value="Genomic_DNA"/>
</dbReference>